<dbReference type="AlphaFoldDB" id="A0A395MR58"/>
<accession>A0A395MR58</accession>
<proteinExistence type="predicted"/>
<reference evidence="2 3" key="1">
    <citation type="journal article" date="2018" name="PLoS Pathog.">
        <title>Evolution of structural diversity of trichothecenes, a family of toxins produced by plant pathogenic and entomopathogenic fungi.</title>
        <authorList>
            <person name="Proctor R.H."/>
            <person name="McCormick S.P."/>
            <person name="Kim H.S."/>
            <person name="Cardoza R.E."/>
            <person name="Stanley A.M."/>
            <person name="Lindo L."/>
            <person name="Kelly A."/>
            <person name="Brown D.W."/>
            <person name="Lee T."/>
            <person name="Vaughan M.M."/>
            <person name="Alexander N.J."/>
            <person name="Busman M."/>
            <person name="Gutierrez S."/>
        </authorList>
    </citation>
    <scope>NUCLEOTIDE SEQUENCE [LARGE SCALE GENOMIC DNA]</scope>
    <source>
        <strain evidence="2 3">NRRL 13405</strain>
    </source>
</reference>
<comment type="caution">
    <text evidence="2">The sequence shown here is derived from an EMBL/GenBank/DDBJ whole genome shotgun (WGS) entry which is preliminary data.</text>
</comment>
<protein>
    <submittedName>
        <fullName evidence="2">Uncharacterized protein</fullName>
    </submittedName>
</protein>
<evidence type="ECO:0000256" key="1">
    <source>
        <dbReference type="SAM" id="MobiDB-lite"/>
    </source>
</evidence>
<dbReference type="EMBL" id="PXXK01000139">
    <property type="protein sequence ID" value="RFN50402.1"/>
    <property type="molecule type" value="Genomic_DNA"/>
</dbReference>
<dbReference type="Proteomes" id="UP000265631">
    <property type="component" value="Unassembled WGS sequence"/>
</dbReference>
<gene>
    <name evidence="2" type="ORF">FIE12Z_5334</name>
</gene>
<feature type="compositionally biased region" description="Low complexity" evidence="1">
    <location>
        <begin position="198"/>
        <end position="208"/>
    </location>
</feature>
<evidence type="ECO:0000313" key="2">
    <source>
        <dbReference type="EMBL" id="RFN50402.1"/>
    </source>
</evidence>
<keyword evidence="3" id="KW-1185">Reference proteome</keyword>
<feature type="region of interest" description="Disordered" evidence="1">
    <location>
        <begin position="167"/>
        <end position="216"/>
    </location>
</feature>
<evidence type="ECO:0000313" key="3">
    <source>
        <dbReference type="Proteomes" id="UP000265631"/>
    </source>
</evidence>
<sequence>MSIPSATLVFESGIHAIPGNPMGPNSLDALVRHQLEAASRELASENQFPAPGTSPGHQQNIIDDVGEYLAQTAQMWLALTDKLVKGPHVTMAVEAAHEQSFTTTHMADLRPMATMDINLTKLSKIRDLAKKFSEDVQEVWRRRPESGMGASDSTYQTSSALAIKSEPIGWAPQPGRGNDVNSGVRGSQKHYLASQSTDDSGGNASGSDDSGEDEDEQFSKIDMDALKQRGKGSYYCPLGLRCDKGGVDKDGKLVLFDRNSSFAQHCNKHRKPWRCDVPGCPNPPKKRKFARRDGLERHKLTVKHRVMTS</sequence>
<organism evidence="2 3">
    <name type="scientific">Fusarium flagelliforme</name>
    <dbReference type="NCBI Taxonomy" id="2675880"/>
    <lineage>
        <taxon>Eukaryota</taxon>
        <taxon>Fungi</taxon>
        <taxon>Dikarya</taxon>
        <taxon>Ascomycota</taxon>
        <taxon>Pezizomycotina</taxon>
        <taxon>Sordariomycetes</taxon>
        <taxon>Hypocreomycetidae</taxon>
        <taxon>Hypocreales</taxon>
        <taxon>Nectriaceae</taxon>
        <taxon>Fusarium</taxon>
        <taxon>Fusarium incarnatum-equiseti species complex</taxon>
    </lineage>
</organism>
<name>A0A395MR58_9HYPO</name>
<dbReference type="STRING" id="2594813.A0A395MR58"/>